<protein>
    <recommendedName>
        <fullName evidence="6">YKR005C-like protein</fullName>
    </recommendedName>
</protein>
<sequence length="531" mass="59330">MLGCLSTLLVLLAGGGSLILPAVQSKTVSDPNLCPGYNSQRVSPFLSSCKQNLNKCMFRYFDEQYAFCRSCVTVNNETMEDLNNCRCIECALSSLKRSCFQDYCTSNDEYEELLVFIEQFQSTNKVIDNGVTLKSNDNKFSSKKLSYFVGQNHTIFRNPLPFEKKQLISALLNSLTNNQDTKSSFDMFKKIDTDDEIQILHKRGSNDKTLSESPSDVDRSENHSGTNTKKQGNDSEDNGTKEINEDACSVIFDENDSIDNSLDSEKILTKNSPFHTATKTHTTYPSSKQSWTPLERRTVSTSYLVDECQGTKAITTINSSHDTNIETETRTTLAMSTEERKVWFPKTTIITNTATTTSSNVMIVITTNLLLTEINAHELKKKTGIKVGIFSANDEAVSSDERSVQTEAKSNRISNPGTASQQTNLFATTTPHLSPQSALGSSEYISAASQLDKRIFLFTVITVSITTLMMLGLSYRSRVSLRDHNVDESEDDDDWSNEEIEFDEEYFYSLPVSIPEKGISLDKMAQQLGVE</sequence>
<feature type="transmembrane region" description="Helical" evidence="2">
    <location>
        <begin position="455"/>
        <end position="475"/>
    </location>
</feature>
<feature type="region of interest" description="Disordered" evidence="1">
    <location>
        <begin position="200"/>
        <end position="242"/>
    </location>
</feature>
<evidence type="ECO:0008006" key="6">
    <source>
        <dbReference type="Google" id="ProtNLM"/>
    </source>
</evidence>
<name>A0AA35IS38_SACMI</name>
<keyword evidence="2" id="KW-0812">Transmembrane</keyword>
<evidence type="ECO:0000256" key="2">
    <source>
        <dbReference type="SAM" id="Phobius"/>
    </source>
</evidence>
<gene>
    <name evidence="4" type="primary">SMKI11G2140</name>
    <name evidence="4" type="ORF">SMKI_11G2140</name>
</gene>
<feature type="compositionally biased region" description="Basic and acidic residues" evidence="1">
    <location>
        <begin position="204"/>
        <end position="222"/>
    </location>
</feature>
<feature type="compositionally biased region" description="Polar residues" evidence="1">
    <location>
        <begin position="273"/>
        <end position="292"/>
    </location>
</feature>
<feature type="compositionally biased region" description="Polar residues" evidence="1">
    <location>
        <begin position="405"/>
        <end position="419"/>
    </location>
</feature>
<evidence type="ECO:0000313" key="5">
    <source>
        <dbReference type="Proteomes" id="UP001161438"/>
    </source>
</evidence>
<evidence type="ECO:0000256" key="3">
    <source>
        <dbReference type="SAM" id="SignalP"/>
    </source>
</evidence>
<keyword evidence="2" id="KW-0472">Membrane</keyword>
<feature type="chain" id="PRO_5041410042" description="YKR005C-like protein" evidence="3">
    <location>
        <begin position="26"/>
        <end position="531"/>
    </location>
</feature>
<dbReference type="AlphaFoldDB" id="A0AA35IS38"/>
<keyword evidence="2" id="KW-1133">Transmembrane helix</keyword>
<keyword evidence="5" id="KW-1185">Reference proteome</keyword>
<dbReference type="EMBL" id="OX365767">
    <property type="protein sequence ID" value="CAI4034764.1"/>
    <property type="molecule type" value="Genomic_DNA"/>
</dbReference>
<evidence type="ECO:0000256" key="1">
    <source>
        <dbReference type="SAM" id="MobiDB-lite"/>
    </source>
</evidence>
<organism evidence="4 5">
    <name type="scientific">Saccharomyces mikatae IFO 1815</name>
    <dbReference type="NCBI Taxonomy" id="226126"/>
    <lineage>
        <taxon>Eukaryota</taxon>
        <taxon>Fungi</taxon>
        <taxon>Dikarya</taxon>
        <taxon>Ascomycota</taxon>
        <taxon>Saccharomycotina</taxon>
        <taxon>Saccharomycetes</taxon>
        <taxon>Saccharomycetales</taxon>
        <taxon>Saccharomycetaceae</taxon>
        <taxon>Saccharomyces</taxon>
    </lineage>
</organism>
<keyword evidence="3" id="KW-0732">Signal</keyword>
<accession>A0AA35IS38</accession>
<dbReference type="GeneID" id="80919597"/>
<feature type="region of interest" description="Disordered" evidence="1">
    <location>
        <begin position="273"/>
        <end position="293"/>
    </location>
</feature>
<proteinExistence type="predicted"/>
<dbReference type="Proteomes" id="UP001161438">
    <property type="component" value="Chromosome 11"/>
</dbReference>
<feature type="signal peptide" evidence="3">
    <location>
        <begin position="1"/>
        <end position="25"/>
    </location>
</feature>
<dbReference type="RefSeq" id="XP_056077884.1">
    <property type="nucleotide sequence ID" value="XM_056223913.1"/>
</dbReference>
<reference evidence="4" key="1">
    <citation type="submission" date="2022-10" db="EMBL/GenBank/DDBJ databases">
        <authorList>
            <person name="Byrne P K."/>
        </authorList>
    </citation>
    <scope>NUCLEOTIDE SEQUENCE</scope>
    <source>
        <strain evidence="4">IFO1815</strain>
    </source>
</reference>
<evidence type="ECO:0000313" key="4">
    <source>
        <dbReference type="EMBL" id="CAI4034764.1"/>
    </source>
</evidence>
<feature type="region of interest" description="Disordered" evidence="1">
    <location>
        <begin position="400"/>
        <end position="419"/>
    </location>
</feature>